<dbReference type="InterPro" id="IPR016152">
    <property type="entry name" value="PTrfase/Anion_transptr"/>
</dbReference>
<evidence type="ECO:0000256" key="2">
    <source>
        <dbReference type="ARBA" id="ARBA00022448"/>
    </source>
</evidence>
<comment type="subcellular location">
    <subcellularLocation>
        <location evidence="1">Cytoplasm</location>
    </subcellularLocation>
</comment>
<feature type="domain" description="PTS EIIA type-2" evidence="11">
    <location>
        <begin position="6"/>
        <end position="148"/>
    </location>
</feature>
<evidence type="ECO:0000256" key="10">
    <source>
        <dbReference type="ARBA" id="ARBA00042072"/>
    </source>
</evidence>
<dbReference type="InterPro" id="IPR002178">
    <property type="entry name" value="PTS_EIIA_type-2_dom"/>
</dbReference>
<dbReference type="EMBL" id="JAUSWO010000001">
    <property type="protein sequence ID" value="MDQ0513960.1"/>
    <property type="molecule type" value="Genomic_DNA"/>
</dbReference>
<dbReference type="Proteomes" id="UP001240643">
    <property type="component" value="Unassembled WGS sequence"/>
</dbReference>
<evidence type="ECO:0000313" key="13">
    <source>
        <dbReference type="Proteomes" id="UP001240643"/>
    </source>
</evidence>
<dbReference type="PANTHER" id="PTHR36203">
    <property type="entry name" value="ASCORBATE-SPECIFIC PTS SYSTEM EIIA COMPONENT"/>
    <property type="match status" value="1"/>
</dbReference>
<evidence type="ECO:0000256" key="4">
    <source>
        <dbReference type="ARBA" id="ARBA00022553"/>
    </source>
</evidence>
<evidence type="ECO:0000256" key="7">
    <source>
        <dbReference type="ARBA" id="ARBA00022777"/>
    </source>
</evidence>
<evidence type="ECO:0000256" key="3">
    <source>
        <dbReference type="ARBA" id="ARBA00022490"/>
    </source>
</evidence>
<keyword evidence="13" id="KW-1185">Reference proteome</keyword>
<name>A0ABU0LZE4_9BACT</name>
<organism evidence="12 13">
    <name type="scientific">Mycoplasmoides fastidiosum</name>
    <dbReference type="NCBI Taxonomy" id="92758"/>
    <lineage>
        <taxon>Bacteria</taxon>
        <taxon>Bacillati</taxon>
        <taxon>Mycoplasmatota</taxon>
        <taxon>Mycoplasmoidales</taxon>
        <taxon>Mycoplasmoidaceae</taxon>
        <taxon>Mycoplasmoides</taxon>
    </lineage>
</organism>
<dbReference type="SUPFAM" id="SSF55804">
    <property type="entry name" value="Phoshotransferase/anion transport protein"/>
    <property type="match status" value="1"/>
</dbReference>
<keyword evidence="5 12" id="KW-0808">Transferase</keyword>
<keyword evidence="6" id="KW-0598">Phosphotransferase system</keyword>
<evidence type="ECO:0000313" key="12">
    <source>
        <dbReference type="EMBL" id="MDQ0513960.1"/>
    </source>
</evidence>
<comment type="function">
    <text evidence="8">The phosphoenolpyruvate-dependent sugar phosphotransferase system (sugar PTS), a major carbohydrate active transport system, catalyzes the phosphorylation of incoming sugar substrates concomitantly with their translocation across the cell membrane. The enzyme II UlaABC PTS system is involved in ascorbate transport.</text>
</comment>
<keyword evidence="3" id="KW-0963">Cytoplasm</keyword>
<reference evidence="12" key="1">
    <citation type="submission" date="2023-07" db="EMBL/GenBank/DDBJ databases">
        <title>Genomic Encyclopedia of Type Strains, Phase IV (KMG-IV): sequencing the most valuable type-strain genomes for metagenomic binning, comparative biology and taxonomic classification.</title>
        <authorList>
            <person name="Goeker M."/>
        </authorList>
    </citation>
    <scope>NUCLEOTIDE SEQUENCE [LARGE SCALE GENOMIC DNA]</scope>
    <source>
        <strain evidence="12">DSM 21204</strain>
    </source>
</reference>
<dbReference type="PANTHER" id="PTHR36203:SF1">
    <property type="entry name" value="ASCORBATE-SPECIFIC PTS SYSTEM EIIA COMPONENT"/>
    <property type="match status" value="1"/>
</dbReference>
<evidence type="ECO:0000256" key="8">
    <source>
        <dbReference type="ARBA" id="ARBA00037387"/>
    </source>
</evidence>
<sequence>MSQQSKLFDPDMLAWSDEIKDWKTAVYKGVDLLVQQNKATPELATAIFATTDKFGPYYVFEPGLALLHAEPNSHSLTAATSTLILKDNVIFADQADKQARIIITMAAPDSNSHIDLIAEFSKVFGDQELKNQILQVQSLTEFKKLVKI</sequence>
<evidence type="ECO:0000256" key="9">
    <source>
        <dbReference type="ARBA" id="ARBA00041175"/>
    </source>
</evidence>
<protein>
    <recommendedName>
        <fullName evidence="9">Ascorbate-specific PTS system EIIA component</fullName>
    </recommendedName>
    <alternativeName>
        <fullName evidence="10">Ascorbate-specific phosphotransferase enzyme IIA component</fullName>
    </alternativeName>
</protein>
<dbReference type="Pfam" id="PF00359">
    <property type="entry name" value="PTS_EIIA_2"/>
    <property type="match status" value="1"/>
</dbReference>
<dbReference type="RefSeq" id="WP_256547346.1">
    <property type="nucleotide sequence ID" value="NZ_CP101809.1"/>
</dbReference>
<dbReference type="PROSITE" id="PS51094">
    <property type="entry name" value="PTS_EIIA_TYPE_2"/>
    <property type="match status" value="1"/>
</dbReference>
<dbReference type="GO" id="GO:0016740">
    <property type="term" value="F:transferase activity"/>
    <property type="evidence" value="ECO:0007669"/>
    <property type="project" value="UniProtKB-KW"/>
</dbReference>
<keyword evidence="2" id="KW-0813">Transport</keyword>
<evidence type="ECO:0000256" key="6">
    <source>
        <dbReference type="ARBA" id="ARBA00022683"/>
    </source>
</evidence>
<accession>A0ABU0LZE4</accession>
<evidence type="ECO:0000256" key="1">
    <source>
        <dbReference type="ARBA" id="ARBA00004496"/>
    </source>
</evidence>
<dbReference type="InterPro" id="IPR051351">
    <property type="entry name" value="Ascorbate-PTS_EIIA_comp"/>
</dbReference>
<comment type="caution">
    <text evidence="12">The sequence shown here is derived from an EMBL/GenBank/DDBJ whole genome shotgun (WGS) entry which is preliminary data.</text>
</comment>
<evidence type="ECO:0000256" key="5">
    <source>
        <dbReference type="ARBA" id="ARBA00022679"/>
    </source>
</evidence>
<evidence type="ECO:0000259" key="11">
    <source>
        <dbReference type="PROSITE" id="PS51094"/>
    </source>
</evidence>
<dbReference type="Gene3D" id="3.40.930.10">
    <property type="entry name" value="Mannitol-specific EII, Chain A"/>
    <property type="match status" value="1"/>
</dbReference>
<gene>
    <name evidence="12" type="ORF">J2Z62_000398</name>
</gene>
<proteinExistence type="predicted"/>
<keyword evidence="4" id="KW-0597">Phosphoprotein</keyword>
<keyword evidence="7" id="KW-0418">Kinase</keyword>